<reference evidence="1 2" key="1">
    <citation type="submission" date="2021-12" db="EMBL/GenBank/DDBJ databases">
        <title>High titer production of polyol ester of fatty acids by Rhodotorula paludigena BS15 towards product separation-free biomass refinery.</title>
        <authorList>
            <person name="Mano J."/>
            <person name="Ono H."/>
            <person name="Tanaka T."/>
            <person name="Naito K."/>
            <person name="Sushida H."/>
            <person name="Ike M."/>
            <person name="Tokuyasu K."/>
            <person name="Kitaoka M."/>
        </authorList>
    </citation>
    <scope>NUCLEOTIDE SEQUENCE [LARGE SCALE GENOMIC DNA]</scope>
    <source>
        <strain evidence="1 2">BS15</strain>
    </source>
</reference>
<proteinExistence type="predicted"/>
<comment type="caution">
    <text evidence="1">The sequence shown here is derived from an EMBL/GenBank/DDBJ whole genome shotgun (WGS) entry which is preliminary data.</text>
</comment>
<keyword evidence="2" id="KW-1185">Reference proteome</keyword>
<name>A0AAV5GBS4_9BASI</name>
<dbReference type="Proteomes" id="UP001342314">
    <property type="component" value="Unassembled WGS sequence"/>
</dbReference>
<gene>
    <name evidence="1" type="ORF">Rhopal_000095-T1</name>
</gene>
<protein>
    <submittedName>
        <fullName evidence="1">Uncharacterized protein</fullName>
    </submittedName>
</protein>
<dbReference type="AlphaFoldDB" id="A0AAV5GBS4"/>
<dbReference type="EMBL" id="BQKY01000001">
    <property type="protein sequence ID" value="GJN87150.1"/>
    <property type="molecule type" value="Genomic_DNA"/>
</dbReference>
<evidence type="ECO:0000313" key="1">
    <source>
        <dbReference type="EMBL" id="GJN87150.1"/>
    </source>
</evidence>
<organism evidence="1 2">
    <name type="scientific">Rhodotorula paludigena</name>
    <dbReference type="NCBI Taxonomy" id="86838"/>
    <lineage>
        <taxon>Eukaryota</taxon>
        <taxon>Fungi</taxon>
        <taxon>Dikarya</taxon>
        <taxon>Basidiomycota</taxon>
        <taxon>Pucciniomycotina</taxon>
        <taxon>Microbotryomycetes</taxon>
        <taxon>Sporidiobolales</taxon>
        <taxon>Sporidiobolaceae</taxon>
        <taxon>Rhodotorula</taxon>
    </lineage>
</organism>
<accession>A0AAV5GBS4</accession>
<evidence type="ECO:0000313" key="2">
    <source>
        <dbReference type="Proteomes" id="UP001342314"/>
    </source>
</evidence>
<sequence>MTVPLAARSTLRLVLLILPCLAPLLPYLLAAISLYLGLAWARFQVASLLPNLPALLQGPLSHFSDLSLPLPRLPSDLSLASLSALPCRNFGILCRDAHSPGSLELLSASAARTAATRATHALDIFDHLVSLGSGDHAGHSLEPVAIWELATAVRYTSSLDDREFLSQQLSSLGDQSRDVKDHVISLNAQGLNAFNWVV</sequence>